<evidence type="ECO:0000313" key="3">
    <source>
        <dbReference type="Proteomes" id="UP000593566"/>
    </source>
</evidence>
<feature type="region of interest" description="Disordered" evidence="1">
    <location>
        <begin position="165"/>
        <end position="199"/>
    </location>
</feature>
<proteinExistence type="predicted"/>
<feature type="compositionally biased region" description="Gly residues" evidence="1">
    <location>
        <begin position="585"/>
        <end position="601"/>
    </location>
</feature>
<feature type="compositionally biased region" description="Polar residues" evidence="1">
    <location>
        <begin position="165"/>
        <end position="175"/>
    </location>
</feature>
<dbReference type="GeneID" id="59331725"/>
<feature type="compositionally biased region" description="Low complexity" evidence="1">
    <location>
        <begin position="217"/>
        <end position="227"/>
    </location>
</feature>
<feature type="compositionally biased region" description="Basic and acidic residues" evidence="1">
    <location>
        <begin position="427"/>
        <end position="436"/>
    </location>
</feature>
<feature type="region of interest" description="Disordered" evidence="1">
    <location>
        <begin position="486"/>
        <end position="637"/>
    </location>
</feature>
<evidence type="ECO:0000313" key="2">
    <source>
        <dbReference type="EMBL" id="KAF6220183.1"/>
    </source>
</evidence>
<feature type="region of interest" description="Disordered" evidence="1">
    <location>
        <begin position="217"/>
        <end position="306"/>
    </location>
</feature>
<feature type="region of interest" description="Disordered" evidence="1">
    <location>
        <begin position="424"/>
        <end position="467"/>
    </location>
</feature>
<gene>
    <name evidence="2" type="ORF">HO133_003314</name>
</gene>
<dbReference type="RefSeq" id="XP_037149618.1">
    <property type="nucleotide sequence ID" value="XM_037294237.1"/>
</dbReference>
<organism evidence="2 3">
    <name type="scientific">Letharia lupina</name>
    <dbReference type="NCBI Taxonomy" id="560253"/>
    <lineage>
        <taxon>Eukaryota</taxon>
        <taxon>Fungi</taxon>
        <taxon>Dikarya</taxon>
        <taxon>Ascomycota</taxon>
        <taxon>Pezizomycotina</taxon>
        <taxon>Lecanoromycetes</taxon>
        <taxon>OSLEUM clade</taxon>
        <taxon>Lecanoromycetidae</taxon>
        <taxon>Lecanorales</taxon>
        <taxon>Lecanorineae</taxon>
        <taxon>Parmeliaceae</taxon>
        <taxon>Letharia</taxon>
    </lineage>
</organism>
<evidence type="ECO:0000256" key="1">
    <source>
        <dbReference type="SAM" id="MobiDB-lite"/>
    </source>
</evidence>
<name>A0A8H6CAY4_9LECA</name>
<accession>A0A8H6CAY4</accession>
<feature type="compositionally biased region" description="Gly residues" evidence="1">
    <location>
        <begin position="518"/>
        <end position="544"/>
    </location>
</feature>
<dbReference type="EMBL" id="JACCJB010000017">
    <property type="protein sequence ID" value="KAF6220183.1"/>
    <property type="molecule type" value="Genomic_DNA"/>
</dbReference>
<sequence length="637" mass="68768">MGSLKSVYQSFLASPNASALNNDASLNYITTLTTINTAAAVIKHHAAHQKVLTKKEEKVLSCIEGRDALCLDVETTLEFITGGGAYLPGLDDNFLADRVVTFPMVHIVHFDSTQKIQQVRLYWDQGSLLKLVDVIGSRARNWPIRDGKDQARLIASSAAVITQSNCPTRPATENGSCDADHAAVTTKPRSQSKNVTRDPHASLALFAPREEVEDSLAPAAVAPRASAKPPPRDYHDLFVGNESDASPISKEKIISPQKENMTLGPIAPKGGVGKNYQPSRLFETDNSQPGTPGTPIESSAKFIKPDPNKYNHFEFGDGNEKQMPMAARPKSKHQNNWDFADFMTPDKVPIKVRGQDVRHFGWSDDEPVMDSPVKHPAVAKARPDANTNFEFQDDDTPGGEWGPDHHRGQGNAKGFGMYQNNVFDESDLPHSPEKKGHPLANLKDRRKNFDPHFSMTDDAPSHSANVDKQPIPEARAKVVQQMGAQWEASGQSPVSRHPTSKIEDVINPTSGDKENFLNGGGNKHVGIKSGGDGMGGKKGAGRSWGFGDDSPGPQPASKNENRINPVSGDKENISNGGGKKHVGIKNGGDGMGGKKGAGRAWGFGDDSDEDGVGGRNGGKFQASKIQQAPKDSGFWDF</sequence>
<keyword evidence="3" id="KW-1185">Reference proteome</keyword>
<comment type="caution">
    <text evidence="2">The sequence shown here is derived from an EMBL/GenBank/DDBJ whole genome shotgun (WGS) entry which is preliminary data.</text>
</comment>
<reference evidence="2 3" key="1">
    <citation type="journal article" date="2020" name="Genomics">
        <title>Complete, high-quality genomes from long-read metagenomic sequencing of two wolf lichen thalli reveals enigmatic genome architecture.</title>
        <authorList>
            <person name="McKenzie S.K."/>
            <person name="Walston R.F."/>
            <person name="Allen J.L."/>
        </authorList>
    </citation>
    <scope>NUCLEOTIDE SEQUENCE [LARGE SCALE GENOMIC DNA]</scope>
    <source>
        <strain evidence="2">WasteWater1</strain>
    </source>
</reference>
<protein>
    <submittedName>
        <fullName evidence="2">Uncharacterized protein</fullName>
    </submittedName>
</protein>
<dbReference type="AlphaFoldDB" id="A0A8H6CAY4"/>
<dbReference type="Proteomes" id="UP000593566">
    <property type="component" value="Unassembled WGS sequence"/>
</dbReference>